<feature type="compositionally biased region" description="Polar residues" evidence="1">
    <location>
        <begin position="262"/>
        <end position="284"/>
    </location>
</feature>
<feature type="transmembrane region" description="Helical" evidence="2">
    <location>
        <begin position="1063"/>
        <end position="1084"/>
    </location>
</feature>
<keyword evidence="2" id="KW-0472">Membrane</keyword>
<feature type="transmembrane region" description="Helical" evidence="2">
    <location>
        <begin position="1035"/>
        <end position="1056"/>
    </location>
</feature>
<evidence type="ECO:0000256" key="2">
    <source>
        <dbReference type="SAM" id="Phobius"/>
    </source>
</evidence>
<organism evidence="3 4">
    <name type="scientific">Phialophora macrospora</name>
    <dbReference type="NCBI Taxonomy" id="1851006"/>
    <lineage>
        <taxon>Eukaryota</taxon>
        <taxon>Fungi</taxon>
        <taxon>Dikarya</taxon>
        <taxon>Ascomycota</taxon>
        <taxon>Pezizomycotina</taxon>
        <taxon>Eurotiomycetes</taxon>
        <taxon>Chaetothyriomycetidae</taxon>
        <taxon>Chaetothyriales</taxon>
        <taxon>Herpotrichiellaceae</taxon>
        <taxon>Phialophora</taxon>
    </lineage>
</organism>
<dbReference type="EMBL" id="KN846956">
    <property type="protein sequence ID" value="KIW73427.1"/>
    <property type="molecule type" value="Genomic_DNA"/>
</dbReference>
<feature type="region of interest" description="Disordered" evidence="1">
    <location>
        <begin position="1116"/>
        <end position="1145"/>
    </location>
</feature>
<accession>A0A0D2EGE6</accession>
<evidence type="ECO:0000313" key="4">
    <source>
        <dbReference type="Proteomes" id="UP000054266"/>
    </source>
</evidence>
<proteinExistence type="predicted"/>
<evidence type="ECO:0000256" key="1">
    <source>
        <dbReference type="SAM" id="MobiDB-lite"/>
    </source>
</evidence>
<name>A0A0D2EGE6_9EURO</name>
<protein>
    <submittedName>
        <fullName evidence="3">Uncharacterized protein</fullName>
    </submittedName>
</protein>
<keyword evidence="2" id="KW-1133">Transmembrane helix</keyword>
<dbReference type="AlphaFoldDB" id="A0A0D2EGE6"/>
<evidence type="ECO:0000313" key="3">
    <source>
        <dbReference type="EMBL" id="KIW73427.1"/>
    </source>
</evidence>
<feature type="region of interest" description="Disordered" evidence="1">
    <location>
        <begin position="562"/>
        <end position="594"/>
    </location>
</feature>
<keyword evidence="4" id="KW-1185">Reference proteome</keyword>
<feature type="region of interest" description="Disordered" evidence="1">
    <location>
        <begin position="262"/>
        <end position="297"/>
    </location>
</feature>
<dbReference type="HOGENOM" id="CLU_008774_0_0_1"/>
<reference evidence="3 4" key="1">
    <citation type="submission" date="2015-01" db="EMBL/GenBank/DDBJ databases">
        <title>The Genome Sequence of Capronia semiimmersa CBS27337.</title>
        <authorList>
            <consortium name="The Broad Institute Genomics Platform"/>
            <person name="Cuomo C."/>
            <person name="de Hoog S."/>
            <person name="Gorbushina A."/>
            <person name="Stielow B."/>
            <person name="Teixiera M."/>
            <person name="Abouelleil A."/>
            <person name="Chapman S.B."/>
            <person name="Priest M."/>
            <person name="Young S.K."/>
            <person name="Wortman J."/>
            <person name="Nusbaum C."/>
            <person name="Birren B."/>
        </authorList>
    </citation>
    <scope>NUCLEOTIDE SEQUENCE [LARGE SCALE GENOMIC DNA]</scope>
    <source>
        <strain evidence="3 4">CBS 27337</strain>
    </source>
</reference>
<sequence length="1145" mass="126997">MNGAARIIPPALSGKQQRHWPHPTESTGEFLKSTFKFRGRISFWRAKGPARQTFKTLGRRIVDYLDKNCDEPRNSGRITLSVYMTGRTPQDSHPVILFCSEDRGERKRARKAILRSGILDEYPGIEAGDARTPLDLDQLKPLAFAAESHRYPQGLLRSGAEMSTQLSGNRIINTTRQFGKSSTRLATFGGLVRHGDSVSMFTADHVLDTDCAVQLKEASTIEDDLEIDLDWQSDRPAPTPHVSADFSVSTVQPEGQTNNLSRTAELQQPPVSQKSATASNTPRQVQDRGAAGSSLGFPTDANVIRSAELDYALLQAEDSAPLLSHIRSAGMTLRRTHIIENDPNDNAEVVSLTASGSLMTGTLDGTPSFTKLPNSRSFQEVYTAQFDGPLAEGDCGSWVLDAETGGLYGHIIAGSESQGIAHIVPARDVFDHAKKLLGPDPMGKADLTLEALTLREDETVVGDLTQTSSGQDCPGPICSTTSTASAQRHRQGHPNSRATAKNPGDLPQVLRKARDFIGPKPGRAPNRTSCGADYAGASDKILQYSQHLGTRADGRCTIPEHSARQTRLKSKAGRRETSWPSAFITRPKLDPPAENDAYVDRMRESDEDSEIVRIFKQADKDCDDFSPFAEAVKRFCTGASFLASEEAEQRSVAWLDETCSANGQRQAQIHGNPLTAAELYDALRRRFCAMESVDHVADQDQAKSLEEVRRLIFITDPDPSSIYALVATAPQSQVASLHSGIYRHLRSNTYLGVSLPSKGLAPFEFTFHLRFFAWRSTCAEDHRRDKDGNTLRNTQDVSFVHGSDTTHTSFLHSATVSCVITGLDEYRWTAYCLVDTYFDGEGSTWERILDYHKTGASVYDRTLNPLTHGKLDADGPIHDPREHFFAVLASRLGQVKREWDRVMVNLEQCFPYYERSIIRTPPTLRREGQYESRRQMAAHLEKMSNFIIQLSDSLKEMIDVLAHFQRKHAGLLAQTESLHVHLCAIEKTYDEFVAWESALDQMLRRCLHLGRVVEMDLASDALYLSKAAANFSRKVLMYLAPLIITTGIFSMSESVLPFIRPNVIWFFGLILVFSLLGLAVDSVFDGNMGVLSLAKDRVHRAADCSRSWLSRRWKRSSDASDVEKAQTPWAAQGSKEDVSEIGKRA</sequence>
<feature type="region of interest" description="Disordered" evidence="1">
    <location>
        <begin position="465"/>
        <end position="505"/>
    </location>
</feature>
<feature type="compositionally biased region" description="Basic and acidic residues" evidence="1">
    <location>
        <begin position="1134"/>
        <end position="1145"/>
    </location>
</feature>
<feature type="region of interest" description="Disordered" evidence="1">
    <location>
        <begin position="1"/>
        <end position="25"/>
    </location>
</feature>
<dbReference type="STRING" id="5601.A0A0D2EGE6"/>
<gene>
    <name evidence="3" type="ORF">PV04_01548</name>
</gene>
<keyword evidence="2" id="KW-0812">Transmembrane</keyword>
<dbReference type="Proteomes" id="UP000054266">
    <property type="component" value="Unassembled WGS sequence"/>
</dbReference>